<evidence type="ECO:0000256" key="1">
    <source>
        <dbReference type="ARBA" id="ARBA00004496"/>
    </source>
</evidence>
<evidence type="ECO:0000313" key="14">
    <source>
        <dbReference type="Proteomes" id="UP000509303"/>
    </source>
</evidence>
<keyword evidence="8" id="KW-0805">Transcription regulation</keyword>
<dbReference type="GO" id="GO:1900376">
    <property type="term" value="P:regulation of secondary metabolite biosynthetic process"/>
    <property type="evidence" value="ECO:0007669"/>
    <property type="project" value="TreeGrafter"/>
</dbReference>
<dbReference type="GO" id="GO:0000976">
    <property type="term" value="F:transcription cis-regulatory region binding"/>
    <property type="evidence" value="ECO:0007669"/>
    <property type="project" value="TreeGrafter"/>
</dbReference>
<evidence type="ECO:0000256" key="9">
    <source>
        <dbReference type="ARBA" id="ARBA00023125"/>
    </source>
</evidence>
<dbReference type="GO" id="GO:0045892">
    <property type="term" value="P:negative regulation of DNA-templated transcription"/>
    <property type="evidence" value="ECO:0007669"/>
    <property type="project" value="TreeGrafter"/>
</dbReference>
<proteinExistence type="inferred from homology"/>
<comment type="similarity">
    <text evidence="2">Belongs to the Fur family.</text>
</comment>
<reference evidence="13 14" key="1">
    <citation type="submission" date="2020-06" db="EMBL/GenBank/DDBJ databases">
        <title>Genome mining for natural products.</title>
        <authorList>
            <person name="Zhang B."/>
            <person name="Shi J."/>
            <person name="Ge H."/>
        </authorList>
    </citation>
    <scope>NUCLEOTIDE SEQUENCE [LARGE SCALE GENOMIC DNA]</scope>
    <source>
        <strain evidence="13 14">NA00687</strain>
    </source>
</reference>
<comment type="cofactor">
    <cofactor evidence="11">
        <name>Zn(2+)</name>
        <dbReference type="ChEBI" id="CHEBI:29105"/>
    </cofactor>
    <text evidence="11">Binds 1 zinc ion per subunit.</text>
</comment>
<feature type="binding site" evidence="12">
    <location>
        <position position="113"/>
    </location>
    <ligand>
        <name>Fe cation</name>
        <dbReference type="ChEBI" id="CHEBI:24875"/>
    </ligand>
</feature>
<evidence type="ECO:0000256" key="5">
    <source>
        <dbReference type="ARBA" id="ARBA00022491"/>
    </source>
</evidence>
<name>A0A7H8NHD9_9ACTN</name>
<sequence length="145" mass="15493">MNGGRSRRAARAAGVAPRRHTPQRAAVLRAIAESARFLSAQELHARLVADGVSIGLTTVYRSVQALARDGLLDIVHDAAGGRRYRHRPAAGHRHYVLCRHCGHSQPVDADVVEEWADGVAGRTGFSAVEHTLELTGLCPTCTTAG</sequence>
<evidence type="ECO:0000256" key="8">
    <source>
        <dbReference type="ARBA" id="ARBA00023015"/>
    </source>
</evidence>
<organism evidence="13 14">
    <name type="scientific">Streptomyces buecherae</name>
    <dbReference type="NCBI Taxonomy" id="2763006"/>
    <lineage>
        <taxon>Bacteria</taxon>
        <taxon>Bacillati</taxon>
        <taxon>Actinomycetota</taxon>
        <taxon>Actinomycetes</taxon>
        <taxon>Kitasatosporales</taxon>
        <taxon>Streptomycetaceae</taxon>
        <taxon>Streptomyces</taxon>
    </lineage>
</organism>
<dbReference type="InterPro" id="IPR036388">
    <property type="entry name" value="WH-like_DNA-bd_sf"/>
</dbReference>
<feature type="binding site" evidence="11">
    <location>
        <position position="138"/>
    </location>
    <ligand>
        <name>Zn(2+)</name>
        <dbReference type="ChEBI" id="CHEBI:29105"/>
    </ligand>
</feature>
<feature type="binding site" evidence="11">
    <location>
        <position position="101"/>
    </location>
    <ligand>
        <name>Zn(2+)</name>
        <dbReference type="ChEBI" id="CHEBI:29105"/>
    </ligand>
</feature>
<dbReference type="InterPro" id="IPR043135">
    <property type="entry name" value="Fur_C"/>
</dbReference>
<evidence type="ECO:0000256" key="3">
    <source>
        <dbReference type="ARBA" id="ARBA00011738"/>
    </source>
</evidence>
<comment type="cofactor">
    <cofactor evidence="12">
        <name>Mn(2+)</name>
        <dbReference type="ChEBI" id="CHEBI:29035"/>
    </cofactor>
    <cofactor evidence="12">
        <name>Fe(2+)</name>
        <dbReference type="ChEBI" id="CHEBI:29033"/>
    </cofactor>
    <text evidence="12">Binds 1 Mn(2+) or Fe(2+) ion per subunit.</text>
</comment>
<dbReference type="GO" id="GO:0005829">
    <property type="term" value="C:cytosol"/>
    <property type="evidence" value="ECO:0007669"/>
    <property type="project" value="TreeGrafter"/>
</dbReference>
<evidence type="ECO:0000256" key="6">
    <source>
        <dbReference type="ARBA" id="ARBA00022723"/>
    </source>
</evidence>
<evidence type="ECO:0000256" key="10">
    <source>
        <dbReference type="ARBA" id="ARBA00023163"/>
    </source>
</evidence>
<keyword evidence="7 11" id="KW-0862">Zinc</keyword>
<comment type="subcellular location">
    <subcellularLocation>
        <location evidence="1">Cytoplasm</location>
    </subcellularLocation>
</comment>
<evidence type="ECO:0000256" key="4">
    <source>
        <dbReference type="ARBA" id="ARBA00022490"/>
    </source>
</evidence>
<dbReference type="Gene3D" id="1.10.10.10">
    <property type="entry name" value="Winged helix-like DNA-binding domain superfamily/Winged helix DNA-binding domain"/>
    <property type="match status" value="1"/>
</dbReference>
<dbReference type="GO" id="GO:0003700">
    <property type="term" value="F:DNA-binding transcription factor activity"/>
    <property type="evidence" value="ECO:0007669"/>
    <property type="project" value="InterPro"/>
</dbReference>
<comment type="subunit">
    <text evidence="3">Homodimer.</text>
</comment>
<evidence type="ECO:0000256" key="12">
    <source>
        <dbReference type="PIRSR" id="PIRSR602481-2"/>
    </source>
</evidence>
<evidence type="ECO:0000256" key="2">
    <source>
        <dbReference type="ARBA" id="ARBA00007957"/>
    </source>
</evidence>
<evidence type="ECO:0000256" key="7">
    <source>
        <dbReference type="ARBA" id="ARBA00022833"/>
    </source>
</evidence>
<dbReference type="CDD" id="cd07153">
    <property type="entry name" value="Fur_like"/>
    <property type="match status" value="1"/>
</dbReference>
<dbReference type="Gene3D" id="3.30.1490.190">
    <property type="match status" value="1"/>
</dbReference>
<feature type="binding site" evidence="12">
    <location>
        <position position="130"/>
    </location>
    <ligand>
        <name>Fe cation</name>
        <dbReference type="ChEBI" id="CHEBI:24875"/>
    </ligand>
</feature>
<protein>
    <submittedName>
        <fullName evidence="13">Transcriptional repressor</fullName>
    </submittedName>
</protein>
<evidence type="ECO:0000256" key="11">
    <source>
        <dbReference type="PIRSR" id="PIRSR602481-1"/>
    </source>
</evidence>
<dbReference type="PANTHER" id="PTHR33202:SF2">
    <property type="entry name" value="FERRIC UPTAKE REGULATION PROTEIN"/>
    <property type="match status" value="1"/>
</dbReference>
<dbReference type="Proteomes" id="UP000509303">
    <property type="component" value="Chromosome"/>
</dbReference>
<dbReference type="InterPro" id="IPR002481">
    <property type="entry name" value="FUR"/>
</dbReference>
<dbReference type="RefSeq" id="WP_176165584.1">
    <property type="nucleotide sequence ID" value="NZ_CP054929.1"/>
</dbReference>
<keyword evidence="6 11" id="KW-0479">Metal-binding</keyword>
<feature type="binding site" evidence="11">
    <location>
        <position position="141"/>
    </location>
    <ligand>
        <name>Zn(2+)</name>
        <dbReference type="ChEBI" id="CHEBI:29105"/>
    </ligand>
</feature>
<dbReference type="AlphaFoldDB" id="A0A7H8NHD9"/>
<dbReference type="InterPro" id="IPR036390">
    <property type="entry name" value="WH_DNA-bd_sf"/>
</dbReference>
<gene>
    <name evidence="13" type="ORF">HUT08_34845</name>
</gene>
<keyword evidence="9" id="KW-0238">DNA-binding</keyword>
<keyword evidence="10" id="KW-0804">Transcription</keyword>
<dbReference type="EMBL" id="CP054929">
    <property type="protein sequence ID" value="QKW53880.1"/>
    <property type="molecule type" value="Genomic_DNA"/>
</dbReference>
<evidence type="ECO:0000313" key="13">
    <source>
        <dbReference type="EMBL" id="QKW53880.1"/>
    </source>
</evidence>
<dbReference type="GO" id="GO:0008270">
    <property type="term" value="F:zinc ion binding"/>
    <property type="evidence" value="ECO:0007669"/>
    <property type="project" value="TreeGrafter"/>
</dbReference>
<accession>A0A7H8NHD9</accession>
<feature type="binding site" evidence="11">
    <location>
        <position position="98"/>
    </location>
    <ligand>
        <name>Zn(2+)</name>
        <dbReference type="ChEBI" id="CHEBI:29105"/>
    </ligand>
</feature>
<dbReference type="SUPFAM" id="SSF46785">
    <property type="entry name" value="Winged helix' DNA-binding domain"/>
    <property type="match status" value="1"/>
</dbReference>
<keyword evidence="14" id="KW-1185">Reference proteome</keyword>
<keyword evidence="4" id="KW-0963">Cytoplasm</keyword>
<keyword evidence="12" id="KW-0408">Iron</keyword>
<keyword evidence="5" id="KW-0678">Repressor</keyword>
<dbReference type="Pfam" id="PF01475">
    <property type="entry name" value="FUR"/>
    <property type="match status" value="1"/>
</dbReference>
<dbReference type="PANTHER" id="PTHR33202">
    <property type="entry name" value="ZINC UPTAKE REGULATION PROTEIN"/>
    <property type="match status" value="1"/>
</dbReference>